<dbReference type="InterPro" id="IPR025669">
    <property type="entry name" value="AAA_dom"/>
</dbReference>
<dbReference type="GO" id="GO:0004715">
    <property type="term" value="F:non-membrane spanning protein tyrosine kinase activity"/>
    <property type="evidence" value="ECO:0007669"/>
    <property type="project" value="UniProtKB-EC"/>
</dbReference>
<dbReference type="Proteomes" id="UP000199459">
    <property type="component" value="Unassembled WGS sequence"/>
</dbReference>
<evidence type="ECO:0000256" key="3">
    <source>
        <dbReference type="ARBA" id="ARBA00022679"/>
    </source>
</evidence>
<reference evidence="11 12" key="1">
    <citation type="submission" date="2016-10" db="EMBL/GenBank/DDBJ databases">
        <authorList>
            <person name="de Groot N.N."/>
        </authorList>
    </citation>
    <scope>NUCLEOTIDE SEQUENCE [LARGE SCALE GENOMIC DNA]</scope>
    <source>
        <strain evidence="11 12">Nm22</strain>
    </source>
</reference>
<evidence type="ECO:0000256" key="9">
    <source>
        <dbReference type="SAM" id="MobiDB-lite"/>
    </source>
</evidence>
<dbReference type="GO" id="GO:0005524">
    <property type="term" value="F:ATP binding"/>
    <property type="evidence" value="ECO:0007669"/>
    <property type="project" value="UniProtKB-KW"/>
</dbReference>
<keyword evidence="5 11" id="KW-0418">Kinase</keyword>
<evidence type="ECO:0000313" key="12">
    <source>
        <dbReference type="Proteomes" id="UP000199459"/>
    </source>
</evidence>
<feature type="domain" description="AAA" evidence="10">
    <location>
        <begin position="113"/>
        <end position="272"/>
    </location>
</feature>
<dbReference type="PANTHER" id="PTHR32309:SF13">
    <property type="entry name" value="FERRIC ENTEROBACTIN TRANSPORT PROTEIN FEPE"/>
    <property type="match status" value="1"/>
</dbReference>
<accession>A0A1H8DJP3</accession>
<keyword evidence="4" id="KW-0547">Nucleotide-binding</keyword>
<dbReference type="InterPro" id="IPR005702">
    <property type="entry name" value="Wzc-like_C"/>
</dbReference>
<evidence type="ECO:0000256" key="4">
    <source>
        <dbReference type="ARBA" id="ARBA00022741"/>
    </source>
</evidence>
<gene>
    <name evidence="11" type="ORF">SAMN05216325_10745</name>
</gene>
<dbReference type="AlphaFoldDB" id="A0A1H8DJP3"/>
<dbReference type="STRING" id="917.SAMN05216326_1051"/>
<sequence length="298" mass="33082">MSIIERVISKLEKEVGNKAAKASGRSKSRIKSDKEQKPVAVPEFDRKPDNGPVLNAHLTDSTNTNYIDIDLDRLNHLGIVTPIQGKTQIAEQFRIIKRPLLTKAFAKKNNNLIMISSALQGEGKSFCSVNLAMSIASEMDHRVLLIDTDVARPSIPNLLGFQTQAGLMDILLGETNDVSDVLIKTNVEKLSLITVGTAHSHATELLASQTMALLLEELAQRYNDRIVIFDAPPILLTSEARVLAERMGQIVLVVEAERTTQQAVNHMISQFNSRANINLIYNKVRTFASGEYYGYYYS</sequence>
<evidence type="ECO:0000256" key="2">
    <source>
        <dbReference type="ARBA" id="ARBA00011903"/>
    </source>
</evidence>
<dbReference type="GO" id="GO:0005886">
    <property type="term" value="C:plasma membrane"/>
    <property type="evidence" value="ECO:0007669"/>
    <property type="project" value="TreeGrafter"/>
</dbReference>
<dbReference type="Pfam" id="PF13614">
    <property type="entry name" value="AAA_31"/>
    <property type="match status" value="1"/>
</dbReference>
<feature type="region of interest" description="Disordered" evidence="9">
    <location>
        <begin position="15"/>
        <end position="53"/>
    </location>
</feature>
<evidence type="ECO:0000256" key="7">
    <source>
        <dbReference type="ARBA" id="ARBA00023137"/>
    </source>
</evidence>
<evidence type="ECO:0000313" key="11">
    <source>
        <dbReference type="EMBL" id="SEN07395.1"/>
    </source>
</evidence>
<keyword evidence="7" id="KW-0829">Tyrosine-protein kinase</keyword>
<feature type="compositionally biased region" description="Basic and acidic residues" evidence="9">
    <location>
        <begin position="30"/>
        <end position="49"/>
    </location>
</feature>
<evidence type="ECO:0000259" key="10">
    <source>
        <dbReference type="Pfam" id="PF13614"/>
    </source>
</evidence>
<dbReference type="EC" id="2.7.10.2" evidence="2"/>
<dbReference type="InterPro" id="IPR027417">
    <property type="entry name" value="P-loop_NTPase"/>
</dbReference>
<evidence type="ECO:0000256" key="1">
    <source>
        <dbReference type="ARBA" id="ARBA00007316"/>
    </source>
</evidence>
<keyword evidence="6" id="KW-0067">ATP-binding</keyword>
<dbReference type="SUPFAM" id="SSF52540">
    <property type="entry name" value="P-loop containing nucleoside triphosphate hydrolases"/>
    <property type="match status" value="1"/>
</dbReference>
<dbReference type="NCBIfam" id="TIGR03018">
    <property type="entry name" value="pepcterm_TyrKin"/>
    <property type="match status" value="1"/>
</dbReference>
<dbReference type="OrthoDB" id="9808257at2"/>
<dbReference type="NCBIfam" id="TIGR01007">
    <property type="entry name" value="eps_fam"/>
    <property type="match status" value="1"/>
</dbReference>
<protein>
    <recommendedName>
        <fullName evidence="2">non-specific protein-tyrosine kinase</fullName>
        <ecNumber evidence="2">2.7.10.2</ecNumber>
    </recommendedName>
</protein>
<keyword evidence="3" id="KW-0808">Transferase</keyword>
<evidence type="ECO:0000256" key="8">
    <source>
        <dbReference type="ARBA" id="ARBA00051245"/>
    </source>
</evidence>
<dbReference type="Gene3D" id="3.40.50.300">
    <property type="entry name" value="P-loop containing nucleotide triphosphate hydrolases"/>
    <property type="match status" value="1"/>
</dbReference>
<comment type="catalytic activity">
    <reaction evidence="8">
        <text>L-tyrosyl-[protein] + ATP = O-phospho-L-tyrosyl-[protein] + ADP + H(+)</text>
        <dbReference type="Rhea" id="RHEA:10596"/>
        <dbReference type="Rhea" id="RHEA-COMP:10136"/>
        <dbReference type="Rhea" id="RHEA-COMP:20101"/>
        <dbReference type="ChEBI" id="CHEBI:15378"/>
        <dbReference type="ChEBI" id="CHEBI:30616"/>
        <dbReference type="ChEBI" id="CHEBI:46858"/>
        <dbReference type="ChEBI" id="CHEBI:61978"/>
        <dbReference type="ChEBI" id="CHEBI:456216"/>
        <dbReference type="EC" id="2.7.10.2"/>
    </reaction>
</comment>
<organism evidence="11 12">
    <name type="scientific">Nitrosomonas marina</name>
    <dbReference type="NCBI Taxonomy" id="917"/>
    <lineage>
        <taxon>Bacteria</taxon>
        <taxon>Pseudomonadati</taxon>
        <taxon>Pseudomonadota</taxon>
        <taxon>Betaproteobacteria</taxon>
        <taxon>Nitrosomonadales</taxon>
        <taxon>Nitrosomonadaceae</taxon>
        <taxon>Nitrosomonas</taxon>
    </lineage>
</organism>
<comment type="similarity">
    <text evidence="1">Belongs to the CpsD/CapB family.</text>
</comment>
<dbReference type="PANTHER" id="PTHR32309">
    <property type="entry name" value="TYROSINE-PROTEIN KINASE"/>
    <property type="match status" value="1"/>
</dbReference>
<dbReference type="CDD" id="cd05387">
    <property type="entry name" value="BY-kinase"/>
    <property type="match status" value="1"/>
</dbReference>
<name>A0A1H8DJP3_9PROT</name>
<dbReference type="RefSeq" id="WP_090629935.1">
    <property type="nucleotide sequence ID" value="NZ_FOCP01000007.1"/>
</dbReference>
<dbReference type="EMBL" id="FOCP01000007">
    <property type="protein sequence ID" value="SEN07395.1"/>
    <property type="molecule type" value="Genomic_DNA"/>
</dbReference>
<evidence type="ECO:0000256" key="5">
    <source>
        <dbReference type="ARBA" id="ARBA00022777"/>
    </source>
</evidence>
<evidence type="ECO:0000256" key="6">
    <source>
        <dbReference type="ARBA" id="ARBA00022840"/>
    </source>
</evidence>
<proteinExistence type="inferred from homology"/>
<dbReference type="InterPro" id="IPR050445">
    <property type="entry name" value="Bact_polysacc_biosynth/exp"/>
</dbReference>